<protein>
    <recommendedName>
        <fullName evidence="3">Chitooligosaccharide deacetylase</fullName>
    </recommendedName>
    <alternativeName>
        <fullName evidence="5">Nodulation protein B</fullName>
    </alternativeName>
</protein>
<evidence type="ECO:0000313" key="8">
    <source>
        <dbReference type="Proteomes" id="UP001589755"/>
    </source>
</evidence>
<accession>A0ABV6D4B1</accession>
<evidence type="ECO:0000256" key="1">
    <source>
        <dbReference type="ARBA" id="ARBA00003236"/>
    </source>
</evidence>
<dbReference type="InterPro" id="IPR002509">
    <property type="entry name" value="NODB_dom"/>
</dbReference>
<proteinExistence type="inferred from homology"/>
<dbReference type="RefSeq" id="WP_261519265.1">
    <property type="nucleotide sequence ID" value="NZ_JAODNW010000003.1"/>
</dbReference>
<dbReference type="Proteomes" id="UP001589755">
    <property type="component" value="Unassembled WGS sequence"/>
</dbReference>
<name>A0ABV6D4B1_9HYPH</name>
<dbReference type="PROSITE" id="PS51677">
    <property type="entry name" value="NODB"/>
    <property type="match status" value="1"/>
</dbReference>
<comment type="function">
    <text evidence="1">Is involved in generating a small heat-stable compound (Nod), an acylated oligomer of N-acetylglucosamine, that stimulates mitosis in various plant protoplasts.</text>
</comment>
<sequence length="372" mass="40156">MPESHVAAGSASLPSARRAASGLPAPSFLRERLKYAIIRAGLEASALFRTHALLPGLGGRGVIFTLHHVAPAERRRFRPNAGLTVTPGFLEQAVLAARECGLVPVHLHELPALLADPADRRRFVVFTLDDGYRDNAAFAAPVFRRHAVPYTIFLTGGFVERQRTIWWETAAALLERASAIILDFGAGPERVETATLAQKRAAFARLEALVGAIDEDEAVARIDQAARRAGVDPMAIVDQLVMGESEIRALAEDPLAHFGAHTLSHVNLRRVGAERLRCEVEGSARAVARYAGRRARSFAYPYGWARAAGAREAQAVREAGFPVAVTTRPGVLSADCLRQPALLPRVSLNGHFQAKRHVKALISGLPLALARG</sequence>
<gene>
    <name evidence="7" type="ORF">ACFFJ2_03555</name>
</gene>
<comment type="similarity">
    <text evidence="2">Belongs to the polysaccharide deacetylase family.</text>
</comment>
<evidence type="ECO:0000256" key="4">
    <source>
        <dbReference type="ARBA" id="ARBA00022729"/>
    </source>
</evidence>
<evidence type="ECO:0000256" key="3">
    <source>
        <dbReference type="ARBA" id="ARBA00020071"/>
    </source>
</evidence>
<evidence type="ECO:0000256" key="2">
    <source>
        <dbReference type="ARBA" id="ARBA00010973"/>
    </source>
</evidence>
<keyword evidence="4" id="KW-0732">Signal</keyword>
<feature type="domain" description="NodB homology" evidence="6">
    <location>
        <begin position="122"/>
        <end position="372"/>
    </location>
</feature>
<dbReference type="InterPro" id="IPR051398">
    <property type="entry name" value="Polysacch_Deacetylase"/>
</dbReference>
<reference evidence="7 8" key="1">
    <citation type="submission" date="2024-09" db="EMBL/GenBank/DDBJ databases">
        <authorList>
            <person name="Sun Q."/>
            <person name="Mori K."/>
        </authorList>
    </citation>
    <scope>NUCLEOTIDE SEQUENCE [LARGE SCALE GENOMIC DNA]</scope>
    <source>
        <strain evidence="7 8">CCM 8543</strain>
    </source>
</reference>
<evidence type="ECO:0000259" key="6">
    <source>
        <dbReference type="PROSITE" id="PS51677"/>
    </source>
</evidence>
<keyword evidence="8" id="KW-1185">Reference proteome</keyword>
<evidence type="ECO:0000313" key="7">
    <source>
        <dbReference type="EMBL" id="MFC0207473.1"/>
    </source>
</evidence>
<evidence type="ECO:0000256" key="5">
    <source>
        <dbReference type="ARBA" id="ARBA00032976"/>
    </source>
</evidence>
<dbReference type="Gene3D" id="3.20.20.370">
    <property type="entry name" value="Glycoside hydrolase/deacetylase"/>
    <property type="match status" value="1"/>
</dbReference>
<dbReference type="PANTHER" id="PTHR34216">
    <property type="match status" value="1"/>
</dbReference>
<dbReference type="Pfam" id="PF01522">
    <property type="entry name" value="Polysacc_deac_1"/>
    <property type="match status" value="1"/>
</dbReference>
<dbReference type="InterPro" id="IPR011330">
    <property type="entry name" value="Glyco_hydro/deAcase_b/a-brl"/>
</dbReference>
<dbReference type="EMBL" id="JBHLXD010000004">
    <property type="protein sequence ID" value="MFC0207473.1"/>
    <property type="molecule type" value="Genomic_DNA"/>
</dbReference>
<organism evidence="7 8">
    <name type="scientific">Chelativorans intermedius</name>
    <dbReference type="NCBI Taxonomy" id="515947"/>
    <lineage>
        <taxon>Bacteria</taxon>
        <taxon>Pseudomonadati</taxon>
        <taxon>Pseudomonadota</taxon>
        <taxon>Alphaproteobacteria</taxon>
        <taxon>Hyphomicrobiales</taxon>
        <taxon>Phyllobacteriaceae</taxon>
        <taxon>Chelativorans</taxon>
    </lineage>
</organism>
<dbReference type="PANTHER" id="PTHR34216:SF7">
    <property type="entry name" value="POLY-BETA-1,6-N-ACETYL-D-GLUCOSAMINE N-DEACETYLASE"/>
    <property type="match status" value="1"/>
</dbReference>
<comment type="caution">
    <text evidence="7">The sequence shown here is derived from an EMBL/GenBank/DDBJ whole genome shotgun (WGS) entry which is preliminary data.</text>
</comment>
<dbReference type="SUPFAM" id="SSF88713">
    <property type="entry name" value="Glycoside hydrolase/deacetylase"/>
    <property type="match status" value="1"/>
</dbReference>